<dbReference type="Proteomes" id="UP000182011">
    <property type="component" value="Unassembled WGS sequence"/>
</dbReference>
<keyword evidence="4" id="KW-1185">Reference proteome</keyword>
<dbReference type="EMBL" id="FAOP01000006">
    <property type="protein sequence ID" value="CUU06973.1"/>
    <property type="molecule type" value="Genomic_DNA"/>
</dbReference>
<dbReference type="Pfam" id="PF02635">
    <property type="entry name" value="DsrE"/>
    <property type="match status" value="1"/>
</dbReference>
<dbReference type="SUPFAM" id="SSF75169">
    <property type="entry name" value="DsrEFH-like"/>
    <property type="match status" value="1"/>
</dbReference>
<accession>A0A0P1P0B9</accession>
<accession>A0A0P1M1Y9</accession>
<accession>A0A0P1MGC9</accession>
<reference evidence="2 3" key="1">
    <citation type="submission" date="2015-11" db="EMBL/GenBank/DDBJ databases">
        <authorList>
            <person name="Zhang Y."/>
            <person name="Guo Z."/>
        </authorList>
    </citation>
    <scope>NUCLEOTIDE SEQUENCE [LARGE SCALE GENOMIC DNA]</scope>
    <source>
        <strain evidence="2">JGI-4</strain>
    </source>
</reference>
<dbReference type="STRING" id="1633631.GCA_001442925_01654"/>
<evidence type="ECO:0000313" key="3">
    <source>
        <dbReference type="Proteomes" id="UP000182011"/>
    </source>
</evidence>
<dbReference type="RefSeq" id="WP_075426266.1">
    <property type="nucleotide sequence ID" value="NZ_CZVI01000003.1"/>
</dbReference>
<dbReference type="Gene3D" id="3.40.1260.10">
    <property type="entry name" value="DsrEFH-like"/>
    <property type="match status" value="1"/>
</dbReference>
<organism evidence="2 3">
    <name type="scientific">Candidatus Kryptonium thompsonii</name>
    <dbReference type="NCBI Taxonomy" id="1633631"/>
    <lineage>
        <taxon>Bacteria</taxon>
        <taxon>Pseudomonadati</taxon>
        <taxon>Candidatus Kryptoniota</taxon>
        <taxon>Candidatus Kryptonium</taxon>
    </lineage>
</organism>
<evidence type="ECO:0000313" key="1">
    <source>
        <dbReference type="EMBL" id="CUS80305.1"/>
    </source>
</evidence>
<reference evidence="1 4" key="2">
    <citation type="submission" date="2015-11" db="EMBL/GenBank/DDBJ databases">
        <authorList>
            <person name="Varghese N."/>
        </authorList>
    </citation>
    <scope>NUCLEOTIDE SEQUENCE [LARGE SCALE GENOMIC DNA]</scope>
    <source>
        <strain evidence="1 4">JGI-8</strain>
    </source>
</reference>
<evidence type="ECO:0000313" key="2">
    <source>
        <dbReference type="EMBL" id="CUU06973.1"/>
    </source>
</evidence>
<dbReference type="EMBL" id="CZVI01000003">
    <property type="protein sequence ID" value="CUS80305.1"/>
    <property type="molecule type" value="Genomic_DNA"/>
</dbReference>
<proteinExistence type="predicted"/>
<evidence type="ECO:0000313" key="4">
    <source>
        <dbReference type="Proteomes" id="UP000182200"/>
    </source>
</evidence>
<dbReference type="InterPro" id="IPR027396">
    <property type="entry name" value="DsrEFH-like"/>
</dbReference>
<name>A0A0P1LFD6_9BACT</name>
<sequence>MKRGSQKLGYIFLLLLATLVGVLWVGYAQQAKEGPNDADALKDVKTLKIVYDISAISEPKMLVLYLKAIVDARDRAIAAKVKPDLVLTFRGPALKLIQKSGADAPEEQKQIAELVADLKKGGAKIEACYFAVQVLNLDPKSFLPEVKVVANTFNSLGGYQAKGYGIIPVP</sequence>
<accession>A0A0P1LFD6</accession>
<dbReference type="AlphaFoldDB" id="A0A0P1LFD6"/>
<gene>
    <name evidence="2" type="ORF">JGI4_01659</name>
    <name evidence="1" type="ORF">JGI8_00399</name>
</gene>
<protein>
    <submittedName>
        <fullName evidence="2">DsrE/DsrF-like family protein</fullName>
    </submittedName>
</protein>
<dbReference type="InterPro" id="IPR003787">
    <property type="entry name" value="Sulphur_relay_DsrE/F-like"/>
</dbReference>
<accession>A0A0P1LBD3</accession>
<dbReference type="Proteomes" id="UP000182200">
    <property type="component" value="Unassembled WGS sequence"/>
</dbReference>
<accession>A0A0S4NAL9</accession>